<dbReference type="AlphaFoldDB" id="A0AAD8NAB3"/>
<organism evidence="2 3">
    <name type="scientific">Heracleum sosnowskyi</name>
    <dbReference type="NCBI Taxonomy" id="360622"/>
    <lineage>
        <taxon>Eukaryota</taxon>
        <taxon>Viridiplantae</taxon>
        <taxon>Streptophyta</taxon>
        <taxon>Embryophyta</taxon>
        <taxon>Tracheophyta</taxon>
        <taxon>Spermatophyta</taxon>
        <taxon>Magnoliopsida</taxon>
        <taxon>eudicotyledons</taxon>
        <taxon>Gunneridae</taxon>
        <taxon>Pentapetalae</taxon>
        <taxon>asterids</taxon>
        <taxon>campanulids</taxon>
        <taxon>Apiales</taxon>
        <taxon>Apiaceae</taxon>
        <taxon>Apioideae</taxon>
        <taxon>apioid superclade</taxon>
        <taxon>Tordylieae</taxon>
        <taxon>Tordyliinae</taxon>
        <taxon>Heracleum</taxon>
    </lineage>
</organism>
<proteinExistence type="predicted"/>
<protein>
    <submittedName>
        <fullName evidence="2">Uncharacterized protein</fullName>
    </submittedName>
</protein>
<comment type="caution">
    <text evidence="2">The sequence shown here is derived from an EMBL/GenBank/DDBJ whole genome shotgun (WGS) entry which is preliminary data.</text>
</comment>
<reference evidence="2" key="2">
    <citation type="submission" date="2023-05" db="EMBL/GenBank/DDBJ databases">
        <authorList>
            <person name="Schelkunov M.I."/>
        </authorList>
    </citation>
    <scope>NUCLEOTIDE SEQUENCE</scope>
    <source>
        <strain evidence="2">Hsosn_3</strain>
        <tissue evidence="2">Leaf</tissue>
    </source>
</reference>
<dbReference type="EMBL" id="JAUIZM010000002">
    <property type="protein sequence ID" value="KAK1400293.1"/>
    <property type="molecule type" value="Genomic_DNA"/>
</dbReference>
<accession>A0AAD8NAB3</accession>
<gene>
    <name evidence="2" type="ORF">POM88_010156</name>
</gene>
<name>A0AAD8NAB3_9APIA</name>
<evidence type="ECO:0000256" key="1">
    <source>
        <dbReference type="SAM" id="MobiDB-lite"/>
    </source>
</evidence>
<reference evidence="2" key="1">
    <citation type="submission" date="2023-02" db="EMBL/GenBank/DDBJ databases">
        <title>Genome of toxic invasive species Heracleum sosnowskyi carries increased number of genes despite the absence of recent whole-genome duplications.</title>
        <authorList>
            <person name="Schelkunov M."/>
            <person name="Shtratnikova V."/>
            <person name="Makarenko M."/>
            <person name="Klepikova A."/>
            <person name="Omelchenko D."/>
            <person name="Novikova G."/>
            <person name="Obukhova E."/>
            <person name="Bogdanov V."/>
            <person name="Penin A."/>
            <person name="Logacheva M."/>
        </authorList>
    </citation>
    <scope>NUCLEOTIDE SEQUENCE</scope>
    <source>
        <strain evidence="2">Hsosn_3</strain>
        <tissue evidence="2">Leaf</tissue>
    </source>
</reference>
<feature type="region of interest" description="Disordered" evidence="1">
    <location>
        <begin position="51"/>
        <end position="85"/>
    </location>
</feature>
<sequence length="112" mass="12250">MSVYRDVTGKGSKSVIQTSSLLSPADLKGFNTSLNILYGIIDEESDTLQIEERKRRRGESGRMGQGDTEMGYEINGPENQINKDRAGISNTDLAAPIELVMAELARQASQSK</sequence>
<evidence type="ECO:0000313" key="2">
    <source>
        <dbReference type="EMBL" id="KAK1400293.1"/>
    </source>
</evidence>
<evidence type="ECO:0000313" key="3">
    <source>
        <dbReference type="Proteomes" id="UP001237642"/>
    </source>
</evidence>
<keyword evidence="3" id="KW-1185">Reference proteome</keyword>
<dbReference type="Proteomes" id="UP001237642">
    <property type="component" value="Unassembled WGS sequence"/>
</dbReference>